<feature type="domain" description="Macro" evidence="6">
    <location>
        <begin position="294"/>
        <end position="472"/>
    </location>
</feature>
<dbReference type="PROSITE" id="PS51154">
    <property type="entry name" value="MACRO"/>
    <property type="match status" value="2"/>
</dbReference>
<dbReference type="InterPro" id="IPR052056">
    <property type="entry name" value="Mono-ARTD/PARP"/>
</dbReference>
<dbReference type="Gene3D" id="3.40.220.10">
    <property type="entry name" value="Leucine Aminopeptidase, subunit E, domain 1"/>
    <property type="match status" value="2"/>
</dbReference>
<dbReference type="InterPro" id="IPR002589">
    <property type="entry name" value="Macro_dom"/>
</dbReference>
<dbReference type="InterPro" id="IPR057049">
    <property type="entry name" value="PARP14_KH_8"/>
</dbReference>
<gene>
    <name evidence="8" type="primary">LOC113053301</name>
</gene>
<evidence type="ECO:0000259" key="6">
    <source>
        <dbReference type="PROSITE" id="PS51154"/>
    </source>
</evidence>
<dbReference type="GO" id="GO:1990404">
    <property type="term" value="F:NAD+-protein mono-ADP-ribosyltransferase activity"/>
    <property type="evidence" value="ECO:0007669"/>
    <property type="project" value="TreeGrafter"/>
</dbReference>
<dbReference type="GO" id="GO:0005737">
    <property type="term" value="C:cytoplasm"/>
    <property type="evidence" value="ECO:0007669"/>
    <property type="project" value="TreeGrafter"/>
</dbReference>
<evidence type="ECO:0000313" key="8">
    <source>
        <dbReference type="RefSeq" id="XP_026074000.1"/>
    </source>
</evidence>
<keyword evidence="7" id="KW-1185">Reference proteome</keyword>
<dbReference type="GO" id="GO:0010629">
    <property type="term" value="P:negative regulation of gene expression"/>
    <property type="evidence" value="ECO:0007669"/>
    <property type="project" value="TreeGrafter"/>
</dbReference>
<evidence type="ECO:0000256" key="2">
    <source>
        <dbReference type="ARBA" id="ARBA00022676"/>
    </source>
</evidence>
<keyword evidence="3" id="KW-0808">Transferase</keyword>
<feature type="domain" description="Macro" evidence="6">
    <location>
        <begin position="81"/>
        <end position="272"/>
    </location>
</feature>
<dbReference type="GO" id="GO:0003714">
    <property type="term" value="F:transcription corepressor activity"/>
    <property type="evidence" value="ECO:0007669"/>
    <property type="project" value="TreeGrafter"/>
</dbReference>
<reference evidence="8" key="1">
    <citation type="submission" date="2025-08" db="UniProtKB">
        <authorList>
            <consortium name="RefSeq"/>
        </authorList>
    </citation>
    <scope>IDENTIFICATION</scope>
    <source>
        <strain evidence="8">Wakin</strain>
        <tissue evidence="8">Muscle</tissue>
    </source>
</reference>
<keyword evidence="2" id="KW-0328">Glycosyltransferase</keyword>
<evidence type="ECO:0000256" key="4">
    <source>
        <dbReference type="ARBA" id="ARBA00023027"/>
    </source>
</evidence>
<dbReference type="Proteomes" id="UP000515129">
    <property type="component" value="Chromosome 34"/>
</dbReference>
<dbReference type="GO" id="GO:0005634">
    <property type="term" value="C:nucleus"/>
    <property type="evidence" value="ECO:0007669"/>
    <property type="project" value="UniProtKB-SubCell"/>
</dbReference>
<dbReference type="Pfam" id="PF23254">
    <property type="entry name" value="KH_PARP14_8"/>
    <property type="match status" value="1"/>
</dbReference>
<dbReference type="Pfam" id="PF01661">
    <property type="entry name" value="Macro"/>
    <property type="match status" value="2"/>
</dbReference>
<keyword evidence="5" id="KW-0539">Nucleus</keyword>
<protein>
    <submittedName>
        <fullName evidence="8">Poly [ADP-ribose] polymerase 9-like isoform X1</fullName>
    </submittedName>
</protein>
<dbReference type="GeneID" id="113053301"/>
<evidence type="ECO:0000256" key="1">
    <source>
        <dbReference type="ARBA" id="ARBA00004123"/>
    </source>
</evidence>
<dbReference type="SMART" id="SM00506">
    <property type="entry name" value="A1pp"/>
    <property type="match status" value="2"/>
</dbReference>
<dbReference type="GO" id="GO:0044389">
    <property type="term" value="F:ubiquitin-like protein ligase binding"/>
    <property type="evidence" value="ECO:0007669"/>
    <property type="project" value="TreeGrafter"/>
</dbReference>
<dbReference type="GO" id="GO:0060335">
    <property type="term" value="P:positive regulation of type II interferon-mediated signaling pathway"/>
    <property type="evidence" value="ECO:0007669"/>
    <property type="project" value="TreeGrafter"/>
</dbReference>
<dbReference type="KEGG" id="caua:113053301"/>
<name>A0A6P6KNW6_CARAU</name>
<dbReference type="SUPFAM" id="SSF56399">
    <property type="entry name" value="ADP-ribosylation"/>
    <property type="match status" value="1"/>
</dbReference>
<dbReference type="RefSeq" id="XP_026074000.1">
    <property type="nucleotide sequence ID" value="XM_026218215.1"/>
</dbReference>
<dbReference type="GO" id="GO:0070212">
    <property type="term" value="P:protein poly-ADP-ribosylation"/>
    <property type="evidence" value="ECO:0007669"/>
    <property type="project" value="TreeGrafter"/>
</dbReference>
<evidence type="ECO:0000256" key="3">
    <source>
        <dbReference type="ARBA" id="ARBA00022679"/>
    </source>
</evidence>
<dbReference type="OrthoDB" id="6133115at2759"/>
<sequence>MSACPVTEKIFKVCVLRKLQAMSDKEHNLVPLLTEQAAILEKFGSAFCHAVSVKFKCTAVLHNVKEAGSLGINTSGAWRPEKRYSTKLSSGVEVSVWKDDLTRHNVAAVVNAANENLNHGGGLAQALSNAGGPIIQQWSDQYMQKVKRVKTGDAVLGPAGKLPCKHIIHAVGPKLSQNPSRKDIDYAAPLLFNAINSILQIVLKENIVSVAIPALSSGLFNFPRDLCADIIVKAINQFHLHNAFQDKNLDIHLVNNDEPSVQEMERATRMILGPPSTSGSYSGAVKVRNQSMTSSSSSDLQFGNVTLYLKKGLIQEERADVIVNTIALNRDLSKGEVSKAILKKAGKMIQDEISKMGNSISFSGGDLYITNGYGLGCRSVFHIAMTYMCNQTLYNSVSECLSRATMGYKSISLPAIGTGNLGFRKQDVAQIMMDAVAVFSKQCMDKLDVYFVVFPKDKEMMEAFENEMKRKKGAAKYPEIHNNMTSFTSPAKETIANETPTVEFYSVSNEALREAKVWTFNMLKPSKAKTIKNNHILHFGQEDHEYLLSLQTMLNVHIEEFFKNGNGGITITGNTSDVSCAAIEVENMLCKAQEDFLRAEERDILYSVVRWSCEDVPWIQTPEISAILEKAYLEGKEKRVFSNHKVNLESMTVIDNTGGMSILKRTCLLTRFESINNSYYARTPVSREDHFDKDIKVLESFGHRIVKMEKLENIPLKQLFKMNMQRVKDKPKRLYQRVSAQFCDLICRLGFQKEFAPPAEQRCGSGIYFSTMDEVLKLWNEQEHEQYIYIIQAQVLTGNSTDGSPNLIMPPPLGKDPLDRYDSVNHRKQTYVIFNSQQALPEYLFICAK</sequence>
<dbReference type="AlphaFoldDB" id="A0A6P6KNW6"/>
<organism evidence="7 8">
    <name type="scientific">Carassius auratus</name>
    <name type="common">Goldfish</name>
    <dbReference type="NCBI Taxonomy" id="7957"/>
    <lineage>
        <taxon>Eukaryota</taxon>
        <taxon>Metazoa</taxon>
        <taxon>Chordata</taxon>
        <taxon>Craniata</taxon>
        <taxon>Vertebrata</taxon>
        <taxon>Euteleostomi</taxon>
        <taxon>Actinopterygii</taxon>
        <taxon>Neopterygii</taxon>
        <taxon>Teleostei</taxon>
        <taxon>Ostariophysi</taxon>
        <taxon>Cypriniformes</taxon>
        <taxon>Cyprinidae</taxon>
        <taxon>Cyprininae</taxon>
        <taxon>Carassius</taxon>
    </lineage>
</organism>
<keyword evidence="4" id="KW-0520">NAD</keyword>
<dbReference type="GO" id="GO:0003950">
    <property type="term" value="F:NAD+ poly-ADP-ribosyltransferase activity"/>
    <property type="evidence" value="ECO:0007669"/>
    <property type="project" value="TreeGrafter"/>
</dbReference>
<dbReference type="SUPFAM" id="SSF52949">
    <property type="entry name" value="Macro domain-like"/>
    <property type="match status" value="2"/>
</dbReference>
<evidence type="ECO:0000313" key="7">
    <source>
        <dbReference type="Proteomes" id="UP000515129"/>
    </source>
</evidence>
<dbReference type="Gene3D" id="3.90.228.10">
    <property type="match status" value="1"/>
</dbReference>
<dbReference type="PANTHER" id="PTHR14453:SF70">
    <property type="entry name" value="PROTEIN MONO-ADP-RIBOSYLTRANSFERASE PARP9"/>
    <property type="match status" value="1"/>
</dbReference>
<comment type="subcellular location">
    <subcellularLocation>
        <location evidence="1">Nucleus</location>
    </subcellularLocation>
</comment>
<dbReference type="InterPro" id="IPR043472">
    <property type="entry name" value="Macro_dom-like"/>
</dbReference>
<accession>A0A6P6KNW6</accession>
<dbReference type="CDD" id="cd02907">
    <property type="entry name" value="Macro_Af1521_BAL-like"/>
    <property type="match status" value="1"/>
</dbReference>
<dbReference type="PANTHER" id="PTHR14453">
    <property type="entry name" value="PARP/ZINC FINGER CCCH TYPE DOMAIN CONTAINING PROTEIN"/>
    <property type="match status" value="1"/>
</dbReference>
<evidence type="ECO:0000256" key="5">
    <source>
        <dbReference type="ARBA" id="ARBA00023242"/>
    </source>
</evidence>
<proteinExistence type="predicted"/>